<organism evidence="3 4">
    <name type="scientific">Methylobacterium oryzae CBMB20</name>
    <dbReference type="NCBI Taxonomy" id="693986"/>
    <lineage>
        <taxon>Bacteria</taxon>
        <taxon>Pseudomonadati</taxon>
        <taxon>Pseudomonadota</taxon>
        <taxon>Alphaproteobacteria</taxon>
        <taxon>Hyphomicrobiales</taxon>
        <taxon>Methylobacteriaceae</taxon>
        <taxon>Methylobacterium</taxon>
    </lineage>
</organism>
<dbReference type="GeneID" id="96606523"/>
<accession>A0A089NMS8</accession>
<reference evidence="3 4" key="1">
    <citation type="journal article" date="2014" name="PLoS ONE">
        <title>Genome Information of Methylobacterium oryzae, a Plant-Probiotic Methylotroph in the Phyllosphere.</title>
        <authorList>
            <person name="Kwak M.J."/>
            <person name="Jeong H."/>
            <person name="Madhaiyan M."/>
            <person name="Lee Y."/>
            <person name="Sa T.M."/>
            <person name="Oh T.K."/>
            <person name="Kim J.F."/>
        </authorList>
    </citation>
    <scope>NUCLEOTIDE SEQUENCE [LARGE SCALE GENOMIC DNA]</scope>
    <source>
        <strain evidence="3 4">CBMB20</strain>
    </source>
</reference>
<keyword evidence="3" id="KW-0808">Transferase</keyword>
<dbReference type="Proteomes" id="UP000029492">
    <property type="component" value="Chromosome"/>
</dbReference>
<dbReference type="InterPro" id="IPR029044">
    <property type="entry name" value="Nucleotide-diphossugar_trans"/>
</dbReference>
<dbReference type="InterPro" id="IPR001173">
    <property type="entry name" value="Glyco_trans_2-like"/>
</dbReference>
<gene>
    <name evidence="3" type="ORF">MOC_1461</name>
</gene>
<dbReference type="RefSeq" id="WP_043349781.1">
    <property type="nucleotide sequence ID" value="NZ_CP003811.1"/>
</dbReference>
<feature type="transmembrane region" description="Helical" evidence="1">
    <location>
        <begin position="276"/>
        <end position="297"/>
    </location>
</feature>
<dbReference type="STRING" id="693986.MOC_1461"/>
<dbReference type="HOGENOM" id="CLU_033536_7_3_5"/>
<feature type="transmembrane region" description="Helical" evidence="1">
    <location>
        <begin position="240"/>
        <end position="264"/>
    </location>
</feature>
<sequence length="320" mass="35076">MSVLGLVAETARPPRLAVLVPCYNESLTIAQVVGDFRAALPTAQIYVYDNNSTDGTAEVARAAGAIVRIEPRQGKGNVVRRMFGDVEADIYILVDGDGTYDAAAAPFLVGRVLKDDLDFVNGARAEVSQQAYRPGHRLGNRVLTGLVQGVFGREFRDMLSGYKVMSRRFVKSFPAMSSGFETETELVVHALELRMPAAEVTTAYQERPAGSVSKLRTYRDGARILYLILRLMKDERPLQFFGALSVALLLAALVLVAPVIVTFVETGLVPRLPTAVLSLGIVILSVLTFFTGIVLDLTTRTRQELKRLLYLSVARQLDVR</sequence>
<keyword evidence="1" id="KW-0472">Membrane</keyword>
<name>A0A089NMS8_9HYPH</name>
<dbReference type="KEGG" id="mor:MOC_1461"/>
<keyword evidence="1" id="KW-1133">Transmembrane helix</keyword>
<protein>
    <submittedName>
        <fullName evidence="3">Glycosyl transferase family protein</fullName>
    </submittedName>
</protein>
<evidence type="ECO:0000259" key="2">
    <source>
        <dbReference type="Pfam" id="PF00535"/>
    </source>
</evidence>
<dbReference type="AlphaFoldDB" id="A0A089NMS8"/>
<dbReference type="PANTHER" id="PTHR48090">
    <property type="entry name" value="UNDECAPRENYL-PHOSPHATE 4-DEOXY-4-FORMAMIDO-L-ARABINOSE TRANSFERASE-RELATED"/>
    <property type="match status" value="1"/>
</dbReference>
<evidence type="ECO:0000256" key="1">
    <source>
        <dbReference type="SAM" id="Phobius"/>
    </source>
</evidence>
<dbReference type="PANTHER" id="PTHR48090:SF7">
    <property type="entry name" value="RFBJ PROTEIN"/>
    <property type="match status" value="1"/>
</dbReference>
<keyword evidence="4" id="KW-1185">Reference proteome</keyword>
<evidence type="ECO:0000313" key="3">
    <source>
        <dbReference type="EMBL" id="AIQ89216.1"/>
    </source>
</evidence>
<dbReference type="Pfam" id="PF00535">
    <property type="entry name" value="Glycos_transf_2"/>
    <property type="match status" value="1"/>
</dbReference>
<feature type="domain" description="Glycosyltransferase 2-like" evidence="2">
    <location>
        <begin position="18"/>
        <end position="170"/>
    </location>
</feature>
<dbReference type="GO" id="GO:0016740">
    <property type="term" value="F:transferase activity"/>
    <property type="evidence" value="ECO:0007669"/>
    <property type="project" value="UniProtKB-KW"/>
</dbReference>
<dbReference type="Gene3D" id="3.90.550.10">
    <property type="entry name" value="Spore Coat Polysaccharide Biosynthesis Protein SpsA, Chain A"/>
    <property type="match status" value="1"/>
</dbReference>
<dbReference type="InterPro" id="IPR050256">
    <property type="entry name" value="Glycosyltransferase_2"/>
</dbReference>
<keyword evidence="1" id="KW-0812">Transmembrane</keyword>
<dbReference type="EMBL" id="CP003811">
    <property type="protein sequence ID" value="AIQ89216.1"/>
    <property type="molecule type" value="Genomic_DNA"/>
</dbReference>
<dbReference type="eggNOG" id="COG0463">
    <property type="taxonomic scope" value="Bacteria"/>
</dbReference>
<proteinExistence type="predicted"/>
<dbReference type="CDD" id="cd04179">
    <property type="entry name" value="DPM_DPG-synthase_like"/>
    <property type="match status" value="1"/>
</dbReference>
<evidence type="ECO:0000313" key="4">
    <source>
        <dbReference type="Proteomes" id="UP000029492"/>
    </source>
</evidence>
<dbReference type="SUPFAM" id="SSF53448">
    <property type="entry name" value="Nucleotide-diphospho-sugar transferases"/>
    <property type="match status" value="1"/>
</dbReference>